<evidence type="ECO:0000313" key="6">
    <source>
        <dbReference type="EMBL" id="RKQ94004.1"/>
    </source>
</evidence>
<dbReference type="InterPro" id="IPR029052">
    <property type="entry name" value="Metallo-depent_PP-like"/>
</dbReference>
<proteinExistence type="inferred from homology"/>
<comment type="similarity">
    <text evidence="4">Belongs to the cyclic nucleotide phosphodiesterase class-III family.</text>
</comment>
<evidence type="ECO:0000256" key="2">
    <source>
        <dbReference type="ARBA" id="ARBA00022801"/>
    </source>
</evidence>
<dbReference type="InterPro" id="IPR050884">
    <property type="entry name" value="CNP_phosphodiesterase-III"/>
</dbReference>
<dbReference type="Gene3D" id="3.60.21.10">
    <property type="match status" value="1"/>
</dbReference>
<protein>
    <submittedName>
        <fullName evidence="6">3',5'-cyclic AMP phosphodiesterase CpdA</fullName>
    </submittedName>
</protein>
<evidence type="ECO:0000259" key="5">
    <source>
        <dbReference type="Pfam" id="PF00149"/>
    </source>
</evidence>
<comment type="caution">
    <text evidence="6">The sequence shown here is derived from an EMBL/GenBank/DDBJ whole genome shotgun (WGS) entry which is preliminary data.</text>
</comment>
<keyword evidence="3" id="KW-0408">Iron</keyword>
<dbReference type="GO" id="GO:0016787">
    <property type="term" value="F:hydrolase activity"/>
    <property type="evidence" value="ECO:0007669"/>
    <property type="project" value="UniProtKB-KW"/>
</dbReference>
<gene>
    <name evidence="6" type="ORF">C8N24_3880</name>
</gene>
<keyword evidence="2" id="KW-0378">Hydrolase</keyword>
<dbReference type="PANTHER" id="PTHR42988">
    <property type="entry name" value="PHOSPHOHYDROLASE"/>
    <property type="match status" value="1"/>
</dbReference>
<name>A0A660LKE3_9ACTN</name>
<evidence type="ECO:0000256" key="3">
    <source>
        <dbReference type="ARBA" id="ARBA00023004"/>
    </source>
</evidence>
<dbReference type="Proteomes" id="UP000278962">
    <property type="component" value="Unassembled WGS sequence"/>
</dbReference>
<evidence type="ECO:0000313" key="7">
    <source>
        <dbReference type="Proteomes" id="UP000278962"/>
    </source>
</evidence>
<dbReference type="SUPFAM" id="SSF56300">
    <property type="entry name" value="Metallo-dependent phosphatases"/>
    <property type="match status" value="1"/>
</dbReference>
<dbReference type="AlphaFoldDB" id="A0A660LKE3"/>
<dbReference type="EMBL" id="RBIL01000001">
    <property type="protein sequence ID" value="RKQ94004.1"/>
    <property type="molecule type" value="Genomic_DNA"/>
</dbReference>
<sequence>MPLLIAQISDPHIRLDDEPSIPGLERAAERVAALSPAAVLLTGDIADTGAPEEYEAATRALAPIQAPVYRTAGNHDRFDERQQYVAEAGNVRLVVCDTSQPGRDDGSLDVDWVEQQLEPGTPTIIAMHHPPVAMGLAWLDRIGLPKEQADALAELLTANPQVALVAAGHVHRAATATLGGTLVVTAAGTHIQSTLDFEAPGMATNREEPPSVLVHAFLDDGSVITHVQPVT</sequence>
<dbReference type="PANTHER" id="PTHR42988:SF2">
    <property type="entry name" value="CYCLIC NUCLEOTIDE PHOSPHODIESTERASE CBUA0032-RELATED"/>
    <property type="match status" value="1"/>
</dbReference>
<keyword evidence="1" id="KW-0479">Metal-binding</keyword>
<dbReference type="Pfam" id="PF00149">
    <property type="entry name" value="Metallophos"/>
    <property type="match status" value="1"/>
</dbReference>
<dbReference type="GO" id="GO:0046872">
    <property type="term" value="F:metal ion binding"/>
    <property type="evidence" value="ECO:0007669"/>
    <property type="project" value="UniProtKB-KW"/>
</dbReference>
<evidence type="ECO:0000256" key="4">
    <source>
        <dbReference type="ARBA" id="ARBA00025742"/>
    </source>
</evidence>
<feature type="domain" description="Calcineurin-like phosphoesterase" evidence="5">
    <location>
        <begin position="5"/>
        <end position="172"/>
    </location>
</feature>
<reference evidence="6 7" key="1">
    <citation type="submission" date="2018-10" db="EMBL/GenBank/DDBJ databases">
        <title>Genomic Encyclopedia of Archaeal and Bacterial Type Strains, Phase II (KMG-II): from individual species to whole genera.</title>
        <authorList>
            <person name="Goeker M."/>
        </authorList>
    </citation>
    <scope>NUCLEOTIDE SEQUENCE [LARGE SCALE GENOMIC DNA]</scope>
    <source>
        <strain evidence="6 7">DSM 14954</strain>
    </source>
</reference>
<accession>A0A660LKE3</accession>
<keyword evidence="7" id="KW-1185">Reference proteome</keyword>
<organism evidence="6 7">
    <name type="scientific">Solirubrobacter pauli</name>
    <dbReference type="NCBI Taxonomy" id="166793"/>
    <lineage>
        <taxon>Bacteria</taxon>
        <taxon>Bacillati</taxon>
        <taxon>Actinomycetota</taxon>
        <taxon>Thermoleophilia</taxon>
        <taxon>Solirubrobacterales</taxon>
        <taxon>Solirubrobacteraceae</taxon>
        <taxon>Solirubrobacter</taxon>
    </lineage>
</organism>
<dbReference type="InterPro" id="IPR004843">
    <property type="entry name" value="Calcineurin-like_PHP"/>
</dbReference>
<dbReference type="RefSeq" id="WP_170179207.1">
    <property type="nucleotide sequence ID" value="NZ_RBIL01000001.1"/>
</dbReference>
<evidence type="ECO:0000256" key="1">
    <source>
        <dbReference type="ARBA" id="ARBA00022723"/>
    </source>
</evidence>